<evidence type="ECO:0000256" key="1">
    <source>
        <dbReference type="ARBA" id="ARBA00022737"/>
    </source>
</evidence>
<dbReference type="PANTHER" id="PTHR45188:SF2">
    <property type="entry name" value="DNAJ HOMOLOG SUBFAMILY C MEMBER 7"/>
    <property type="match status" value="1"/>
</dbReference>
<feature type="non-terminal residue" evidence="3">
    <location>
        <position position="344"/>
    </location>
</feature>
<dbReference type="PANTHER" id="PTHR45188">
    <property type="entry name" value="DNAJ PROTEIN P58IPK HOMOLOG"/>
    <property type="match status" value="1"/>
</dbReference>
<protein>
    <submittedName>
        <fullName evidence="3">Uncharacterized protein</fullName>
    </submittedName>
</protein>
<dbReference type="OrthoDB" id="2942533at2759"/>
<name>A0A813E6D0_POLGL</name>
<organism evidence="3 4">
    <name type="scientific">Polarella glacialis</name>
    <name type="common">Dinoflagellate</name>
    <dbReference type="NCBI Taxonomy" id="89957"/>
    <lineage>
        <taxon>Eukaryota</taxon>
        <taxon>Sar</taxon>
        <taxon>Alveolata</taxon>
        <taxon>Dinophyceae</taxon>
        <taxon>Suessiales</taxon>
        <taxon>Suessiaceae</taxon>
        <taxon>Polarella</taxon>
    </lineage>
</organism>
<dbReference type="AlphaFoldDB" id="A0A813E6D0"/>
<proteinExistence type="predicted"/>
<sequence>AATPSVAARAAPAAAAADFKMSAGAAEFVPGKAATPEAPSDSDAAALAKEAGTVKYKEGSYREALVEYRRALELLPESEVERRVQLLGNVGAACLMLRKTEECATACQEALVLDPLNSKIRARLASAKVACGDFEPAREILKVGDVIGDATLATALKQVGSVESDLARADAAQKNGEPARALGLYAELEGKALFDFPAMTIKQARCNLDLKNYPRVLQATQTVLRSNPRNIDALVLRTEALYRNHSNAVESKQWAEPLEQGQRLLKEALSFDPDHVEAQALRKRLRLLGLKHAELKELWDNRQFEEAQAILDIMIEHSHDNPVMMGSLYCHRALAGLRMKDWRS</sequence>
<gene>
    <name evidence="3" type="ORF">PGLA1383_LOCUS12049</name>
</gene>
<dbReference type="EMBL" id="CAJNNV010006358">
    <property type="protein sequence ID" value="CAE8593455.1"/>
    <property type="molecule type" value="Genomic_DNA"/>
</dbReference>
<dbReference type="InterPro" id="IPR011990">
    <property type="entry name" value="TPR-like_helical_dom_sf"/>
</dbReference>
<keyword evidence="4" id="KW-1185">Reference proteome</keyword>
<dbReference type="SMART" id="SM00028">
    <property type="entry name" value="TPR"/>
    <property type="match status" value="3"/>
</dbReference>
<dbReference type="InterPro" id="IPR019734">
    <property type="entry name" value="TPR_rpt"/>
</dbReference>
<dbReference type="Proteomes" id="UP000654075">
    <property type="component" value="Unassembled WGS sequence"/>
</dbReference>
<evidence type="ECO:0000313" key="4">
    <source>
        <dbReference type="Proteomes" id="UP000654075"/>
    </source>
</evidence>
<evidence type="ECO:0000256" key="2">
    <source>
        <dbReference type="PROSITE-ProRule" id="PRU00339"/>
    </source>
</evidence>
<feature type="non-terminal residue" evidence="3">
    <location>
        <position position="1"/>
    </location>
</feature>
<evidence type="ECO:0000313" key="3">
    <source>
        <dbReference type="EMBL" id="CAE8593455.1"/>
    </source>
</evidence>
<dbReference type="Gene3D" id="1.25.40.10">
    <property type="entry name" value="Tetratricopeptide repeat domain"/>
    <property type="match status" value="1"/>
</dbReference>
<keyword evidence="1" id="KW-0677">Repeat</keyword>
<feature type="repeat" description="TPR" evidence="2">
    <location>
        <begin position="45"/>
        <end position="78"/>
    </location>
</feature>
<comment type="caution">
    <text evidence="3">The sequence shown here is derived from an EMBL/GenBank/DDBJ whole genome shotgun (WGS) entry which is preliminary data.</text>
</comment>
<reference evidence="3" key="1">
    <citation type="submission" date="2021-02" db="EMBL/GenBank/DDBJ databases">
        <authorList>
            <person name="Dougan E. K."/>
            <person name="Rhodes N."/>
            <person name="Thang M."/>
            <person name="Chan C."/>
        </authorList>
    </citation>
    <scope>NUCLEOTIDE SEQUENCE</scope>
</reference>
<dbReference type="SUPFAM" id="SSF48452">
    <property type="entry name" value="TPR-like"/>
    <property type="match status" value="2"/>
</dbReference>
<dbReference type="PROSITE" id="PS50005">
    <property type="entry name" value="TPR"/>
    <property type="match status" value="1"/>
</dbReference>
<keyword evidence="2" id="KW-0802">TPR repeat</keyword>
<accession>A0A813E6D0</accession>